<keyword evidence="2" id="KW-1185">Reference proteome</keyword>
<dbReference type="Proteomes" id="UP001634007">
    <property type="component" value="Unassembled WGS sequence"/>
</dbReference>
<dbReference type="InterPro" id="IPR025322">
    <property type="entry name" value="PADRE_dom"/>
</dbReference>
<comment type="caution">
    <text evidence="1">The sequence shown here is derived from an EMBL/GenBank/DDBJ whole genome shotgun (WGS) entry which is preliminary data.</text>
</comment>
<evidence type="ECO:0000313" key="1">
    <source>
        <dbReference type="EMBL" id="KAL3734493.1"/>
    </source>
</evidence>
<reference evidence="1 2" key="1">
    <citation type="submission" date="2024-11" db="EMBL/GenBank/DDBJ databases">
        <title>Chromosome-level genome assembly of Eucalyptus globulus Labill. provides insights into its genome evolution.</title>
        <authorList>
            <person name="Li X."/>
        </authorList>
    </citation>
    <scope>NUCLEOTIDE SEQUENCE [LARGE SCALE GENOMIC DNA]</scope>
    <source>
        <strain evidence="1">CL2024</strain>
        <tissue evidence="1">Fresh tender leaves</tissue>
    </source>
</reference>
<dbReference type="PANTHER" id="PTHR33052">
    <property type="entry name" value="DUF4228 DOMAIN PROTEIN-RELATED"/>
    <property type="match status" value="1"/>
</dbReference>
<dbReference type="AlphaFoldDB" id="A0ABD3K5D4"/>
<organism evidence="1 2">
    <name type="scientific">Eucalyptus globulus</name>
    <name type="common">Tasmanian blue gum</name>
    <dbReference type="NCBI Taxonomy" id="34317"/>
    <lineage>
        <taxon>Eukaryota</taxon>
        <taxon>Viridiplantae</taxon>
        <taxon>Streptophyta</taxon>
        <taxon>Embryophyta</taxon>
        <taxon>Tracheophyta</taxon>
        <taxon>Spermatophyta</taxon>
        <taxon>Magnoliopsida</taxon>
        <taxon>eudicotyledons</taxon>
        <taxon>Gunneridae</taxon>
        <taxon>Pentapetalae</taxon>
        <taxon>rosids</taxon>
        <taxon>malvids</taxon>
        <taxon>Myrtales</taxon>
        <taxon>Myrtaceae</taxon>
        <taxon>Myrtoideae</taxon>
        <taxon>Eucalypteae</taxon>
        <taxon>Eucalyptus</taxon>
    </lineage>
</organism>
<sequence>MGGCFSQEAGDPSRMAKVISASGELHEYRVPVFVSQVLHAETYSSSSPCFLCNSDRLYYEEVVPALGPDDQLSPDQIYFVLPESKLQQRVTASDMAALAVKASVALQKVARRGGGRRRRKTQISPVLEVNFDGGASRGGDDGDLRYGSREFEVKKSFVVDVKTVRGASLSRSGSMRKVQRISSKRMKLAVRSFRMKLSTIYEGSAM</sequence>
<protein>
    <submittedName>
        <fullName evidence="1">Uncharacterized protein</fullName>
    </submittedName>
</protein>
<gene>
    <name evidence="1" type="ORF">ACJRO7_023790</name>
</gene>
<proteinExistence type="predicted"/>
<dbReference type="EMBL" id="JBJKBG010000006">
    <property type="protein sequence ID" value="KAL3734493.1"/>
    <property type="molecule type" value="Genomic_DNA"/>
</dbReference>
<accession>A0ABD3K5D4</accession>
<dbReference type="Pfam" id="PF14009">
    <property type="entry name" value="PADRE"/>
    <property type="match status" value="1"/>
</dbReference>
<evidence type="ECO:0000313" key="2">
    <source>
        <dbReference type="Proteomes" id="UP001634007"/>
    </source>
</evidence>
<name>A0ABD3K5D4_EUCGL</name>